<evidence type="ECO:0000256" key="2">
    <source>
        <dbReference type="SAM" id="Phobius"/>
    </source>
</evidence>
<proteinExistence type="predicted"/>
<reference evidence="4 5" key="1">
    <citation type="journal article" date="2004" name="PLoS Biol.">
        <title>Genomic insights into methanotrophy: the complete genome sequence of Methylococcus capsulatus (Bath).</title>
        <authorList>
            <person name="Ward N.L."/>
            <person name="Larsen O."/>
            <person name="Sakwa J."/>
            <person name="Bruseth L."/>
            <person name="Khouri H.M."/>
            <person name="Durkin A.S."/>
            <person name="Dimitrov G."/>
            <person name="Jiang L."/>
            <person name="Scanlan D."/>
            <person name="Kang K.H."/>
            <person name="Lewis M.R."/>
            <person name="Nelson K.E."/>
            <person name="Methe B.A."/>
            <person name="Wu M."/>
            <person name="Heidelberg J.F."/>
            <person name="Paulsen I.T."/>
            <person name="Fouts D.E."/>
            <person name="Ravel J."/>
            <person name="Tettelin H."/>
            <person name="Ren Q."/>
            <person name="Read T.D."/>
            <person name="DeBoy R.T."/>
            <person name="Seshadri R."/>
            <person name="Salzberg S.L."/>
            <person name="Jensen H.B."/>
            <person name="Birkeland N.K."/>
            <person name="Nelson W.C."/>
            <person name="Dodson R.J."/>
            <person name="Grindhaug S.H."/>
            <person name="Holt I.E."/>
            <person name="Eidhammer I."/>
            <person name="Jonasen I."/>
            <person name="Vanaken S."/>
            <person name="Utterback T.R."/>
            <person name="Feldblyum T.V."/>
            <person name="Fraser C.M."/>
            <person name="Lillehaug J.R."/>
            <person name="Eisen J.A."/>
        </authorList>
    </citation>
    <scope>NUCLEOTIDE SEQUENCE [LARGE SCALE GENOMIC DNA]</scope>
    <source>
        <strain evidence="5">ATCC 33009 / NCIMB 11132 / Bath</strain>
    </source>
</reference>
<dbReference type="Gene3D" id="1.50.10.140">
    <property type="match status" value="1"/>
</dbReference>
<feature type="domain" description="DUF3131" evidence="3">
    <location>
        <begin position="60"/>
        <end position="423"/>
    </location>
</feature>
<dbReference type="Pfam" id="PF11329">
    <property type="entry name" value="DUF3131"/>
    <property type="match status" value="1"/>
</dbReference>
<feature type="transmembrane region" description="Helical" evidence="2">
    <location>
        <begin position="12"/>
        <end position="30"/>
    </location>
</feature>
<dbReference type="AlphaFoldDB" id="Q60AX8"/>
<protein>
    <recommendedName>
        <fullName evidence="3">DUF3131 domain-containing protein</fullName>
    </recommendedName>
</protein>
<dbReference type="Proteomes" id="UP000006821">
    <property type="component" value="Chromosome"/>
</dbReference>
<keyword evidence="2" id="KW-0472">Membrane</keyword>
<dbReference type="InterPro" id="IPR021478">
    <property type="entry name" value="DUF3131"/>
</dbReference>
<dbReference type="GeneID" id="88223029"/>
<accession>Q60AX8</accession>
<dbReference type="KEGG" id="mca:MCA0709"/>
<gene>
    <name evidence="4" type="ordered locus">MCA0709</name>
</gene>
<name>Q60AX8_METCA</name>
<evidence type="ECO:0000313" key="4">
    <source>
        <dbReference type="EMBL" id="AAU93145.1"/>
    </source>
</evidence>
<evidence type="ECO:0000259" key="3">
    <source>
        <dbReference type="Pfam" id="PF11329"/>
    </source>
</evidence>
<sequence>MSYPKALLAARQHLVVILGLLSAAALVSWLEMPSCPVPPPLPAGEIPGALHGALSEEETRWAQAAWRYFQRNSQEETGLVNAADGRSVTTLWDTGSHLLAMIAAHRLGVIDRSEFDQRLGRVLNALARIPLFQGELPNRFYLTETLGMADAEGLPSDRGVGWSAVDIARVLVPLDVIVWNYPAHAAEASAVVRRWRLDRLVREGVLTGAVVDAQGQVEYSQEGRGAYEAYAAKALALMGIAAPAVAVSHGYAKVQGVEVPFDPRPPERFSTRNYTVGEPYVIEGLEFGWDRGGREEEAWRVFRAQENRFKATGRLTAASSGPVDEAPYFVYNAVYAGTRSWQTLTTDGREVSDFRFLNAGDAVGWHVLYDTEYGRQLAEKAAGLFDPERGWYAGWYETKDRVNRAMSAGTNAMVLEAMHFRQFGALVAVQPPLELAEPAPSTRPQAAQPPPDGRGAAARAKPAAKSGPVLRARTGMAGSRKGKGASAAPKTSTGHGAKTRKTDARTERKHR</sequence>
<feature type="compositionally biased region" description="Basic and acidic residues" evidence="1">
    <location>
        <begin position="500"/>
        <end position="511"/>
    </location>
</feature>
<organism evidence="4 5">
    <name type="scientific">Methylococcus capsulatus (strain ATCC 33009 / NCIMB 11132 / Bath)</name>
    <dbReference type="NCBI Taxonomy" id="243233"/>
    <lineage>
        <taxon>Bacteria</taxon>
        <taxon>Pseudomonadati</taxon>
        <taxon>Pseudomonadota</taxon>
        <taxon>Gammaproteobacteria</taxon>
        <taxon>Methylococcales</taxon>
        <taxon>Methylococcaceae</taxon>
        <taxon>Methylococcus</taxon>
    </lineage>
</organism>
<evidence type="ECO:0000313" key="5">
    <source>
        <dbReference type="Proteomes" id="UP000006821"/>
    </source>
</evidence>
<dbReference type="EMBL" id="AE017282">
    <property type="protein sequence ID" value="AAU93145.1"/>
    <property type="molecule type" value="Genomic_DNA"/>
</dbReference>
<keyword evidence="2" id="KW-1133">Transmembrane helix</keyword>
<dbReference type="eggNOG" id="COG3459">
    <property type="taxonomic scope" value="Bacteria"/>
</dbReference>
<dbReference type="RefSeq" id="WP_010960047.1">
    <property type="nucleotide sequence ID" value="NC_002977.6"/>
</dbReference>
<feature type="compositionally biased region" description="Low complexity" evidence="1">
    <location>
        <begin position="453"/>
        <end position="465"/>
    </location>
</feature>
<feature type="compositionally biased region" description="Low complexity" evidence="1">
    <location>
        <begin position="475"/>
        <end position="488"/>
    </location>
</feature>
<feature type="region of interest" description="Disordered" evidence="1">
    <location>
        <begin position="436"/>
        <end position="511"/>
    </location>
</feature>
<dbReference type="STRING" id="243233.MCA0709"/>
<dbReference type="HOGENOM" id="CLU_034087_0_0_6"/>
<evidence type="ECO:0000256" key="1">
    <source>
        <dbReference type="SAM" id="MobiDB-lite"/>
    </source>
</evidence>
<keyword evidence="2" id="KW-0812">Transmembrane</keyword>